<organism evidence="2 3">
    <name type="scientific">Mycena pura</name>
    <dbReference type="NCBI Taxonomy" id="153505"/>
    <lineage>
        <taxon>Eukaryota</taxon>
        <taxon>Fungi</taxon>
        <taxon>Dikarya</taxon>
        <taxon>Basidiomycota</taxon>
        <taxon>Agaricomycotina</taxon>
        <taxon>Agaricomycetes</taxon>
        <taxon>Agaricomycetidae</taxon>
        <taxon>Agaricales</taxon>
        <taxon>Marasmiineae</taxon>
        <taxon>Mycenaceae</taxon>
        <taxon>Mycena</taxon>
    </lineage>
</organism>
<reference evidence="2" key="1">
    <citation type="submission" date="2023-03" db="EMBL/GenBank/DDBJ databases">
        <title>Massive genome expansion in bonnet fungi (Mycena s.s.) driven by repeated elements and novel gene families across ecological guilds.</title>
        <authorList>
            <consortium name="Lawrence Berkeley National Laboratory"/>
            <person name="Harder C.B."/>
            <person name="Miyauchi S."/>
            <person name="Viragh M."/>
            <person name="Kuo A."/>
            <person name="Thoen E."/>
            <person name="Andreopoulos B."/>
            <person name="Lu D."/>
            <person name="Skrede I."/>
            <person name="Drula E."/>
            <person name="Henrissat B."/>
            <person name="Morin E."/>
            <person name="Kohler A."/>
            <person name="Barry K."/>
            <person name="LaButti K."/>
            <person name="Morin E."/>
            <person name="Salamov A."/>
            <person name="Lipzen A."/>
            <person name="Mereny Z."/>
            <person name="Hegedus B."/>
            <person name="Baldrian P."/>
            <person name="Stursova M."/>
            <person name="Weitz H."/>
            <person name="Taylor A."/>
            <person name="Grigoriev I.V."/>
            <person name="Nagy L.G."/>
            <person name="Martin F."/>
            <person name="Kauserud H."/>
        </authorList>
    </citation>
    <scope>NUCLEOTIDE SEQUENCE</scope>
    <source>
        <strain evidence="2">9144</strain>
    </source>
</reference>
<sequence>MRHGTSGRPCACDIAVRLGNGTSATAGGPACGRTGRRQSHGKRNERQGQRTEPAGSGVSGRQADRRADKHAVGNEQWKKGAVGDGQDSGQQVAGRTVGGTTGEQRVADSVRRLNKRVLWAAGGGRRTALWLNLTSNVATNHNLKHKHQKQYCTVYNEGPDTSGKEFKNIIYNYEWWDGHKQRGTNQNIYYKWKTEGGRWREV</sequence>
<feature type="region of interest" description="Disordered" evidence="1">
    <location>
        <begin position="21"/>
        <end position="104"/>
    </location>
</feature>
<evidence type="ECO:0000313" key="2">
    <source>
        <dbReference type="EMBL" id="KAJ7193836.1"/>
    </source>
</evidence>
<comment type="caution">
    <text evidence="2">The sequence shown here is derived from an EMBL/GenBank/DDBJ whole genome shotgun (WGS) entry which is preliminary data.</text>
</comment>
<dbReference type="AlphaFoldDB" id="A0AAD6UT16"/>
<evidence type="ECO:0000256" key="1">
    <source>
        <dbReference type="SAM" id="MobiDB-lite"/>
    </source>
</evidence>
<dbReference type="EMBL" id="JARJCW010000104">
    <property type="protein sequence ID" value="KAJ7193836.1"/>
    <property type="molecule type" value="Genomic_DNA"/>
</dbReference>
<accession>A0AAD6UT16</accession>
<keyword evidence="3" id="KW-1185">Reference proteome</keyword>
<protein>
    <submittedName>
        <fullName evidence="2">Uncharacterized protein</fullName>
    </submittedName>
</protein>
<name>A0AAD6UT16_9AGAR</name>
<proteinExistence type="predicted"/>
<evidence type="ECO:0000313" key="3">
    <source>
        <dbReference type="Proteomes" id="UP001219525"/>
    </source>
</evidence>
<dbReference type="Proteomes" id="UP001219525">
    <property type="component" value="Unassembled WGS sequence"/>
</dbReference>
<feature type="compositionally biased region" description="Basic and acidic residues" evidence="1">
    <location>
        <begin position="62"/>
        <end position="78"/>
    </location>
</feature>
<gene>
    <name evidence="2" type="ORF">GGX14DRAFT_587804</name>
</gene>